<dbReference type="Pfam" id="PF13460">
    <property type="entry name" value="NAD_binding_10"/>
    <property type="match status" value="1"/>
</dbReference>
<protein>
    <submittedName>
        <fullName evidence="2">NAD(P)-dependent oxidoreductase</fullName>
    </submittedName>
</protein>
<dbReference type="PANTHER" id="PTHR43355">
    <property type="entry name" value="FLAVIN REDUCTASE (NADPH)"/>
    <property type="match status" value="1"/>
</dbReference>
<dbReference type="RefSeq" id="WP_344144920.1">
    <property type="nucleotide sequence ID" value="NZ_BAAAQI010000011.1"/>
</dbReference>
<evidence type="ECO:0000259" key="1">
    <source>
        <dbReference type="Pfam" id="PF13460"/>
    </source>
</evidence>
<dbReference type="InterPro" id="IPR036291">
    <property type="entry name" value="NAD(P)-bd_dom_sf"/>
</dbReference>
<name>A0ABV9SMC0_9ACTN</name>
<dbReference type="Gene3D" id="3.40.50.720">
    <property type="entry name" value="NAD(P)-binding Rossmann-like Domain"/>
    <property type="match status" value="1"/>
</dbReference>
<evidence type="ECO:0000313" key="3">
    <source>
        <dbReference type="Proteomes" id="UP001595858"/>
    </source>
</evidence>
<dbReference type="Proteomes" id="UP001595858">
    <property type="component" value="Unassembled WGS sequence"/>
</dbReference>
<keyword evidence="3" id="KW-1185">Reference proteome</keyword>
<reference evidence="3" key="1">
    <citation type="journal article" date="2019" name="Int. J. Syst. Evol. Microbiol.">
        <title>The Global Catalogue of Microorganisms (GCM) 10K type strain sequencing project: providing services to taxonomists for standard genome sequencing and annotation.</title>
        <authorList>
            <consortium name="The Broad Institute Genomics Platform"/>
            <consortium name="The Broad Institute Genome Sequencing Center for Infectious Disease"/>
            <person name="Wu L."/>
            <person name="Ma J."/>
        </authorList>
    </citation>
    <scope>NUCLEOTIDE SEQUENCE [LARGE SCALE GENOMIC DNA]</scope>
    <source>
        <strain evidence="3">CGMCC 4.7304</strain>
    </source>
</reference>
<accession>A0ABV9SMC0</accession>
<dbReference type="PANTHER" id="PTHR43355:SF2">
    <property type="entry name" value="FLAVIN REDUCTASE (NADPH)"/>
    <property type="match status" value="1"/>
</dbReference>
<dbReference type="EMBL" id="JBHSIY010000013">
    <property type="protein sequence ID" value="MFC4868053.1"/>
    <property type="molecule type" value="Genomic_DNA"/>
</dbReference>
<gene>
    <name evidence="2" type="ORF">ACFPCZ_15565</name>
</gene>
<dbReference type="InterPro" id="IPR051606">
    <property type="entry name" value="Polyketide_Oxido-like"/>
</dbReference>
<proteinExistence type="predicted"/>
<dbReference type="SUPFAM" id="SSF51735">
    <property type="entry name" value="NAD(P)-binding Rossmann-fold domains"/>
    <property type="match status" value="1"/>
</dbReference>
<organism evidence="2 3">
    <name type="scientific">Streptomonospora arabica</name>
    <dbReference type="NCBI Taxonomy" id="412417"/>
    <lineage>
        <taxon>Bacteria</taxon>
        <taxon>Bacillati</taxon>
        <taxon>Actinomycetota</taxon>
        <taxon>Actinomycetes</taxon>
        <taxon>Streptosporangiales</taxon>
        <taxon>Nocardiopsidaceae</taxon>
        <taxon>Streptomonospora</taxon>
    </lineage>
</organism>
<feature type="domain" description="NAD(P)-binding" evidence="1">
    <location>
        <begin position="7"/>
        <end position="176"/>
    </location>
</feature>
<sequence>MRLVLFGATGFAGSRIAKEALSRGHEVVGVARDVSPLTEGEGLSARAGTIHDEAFVLEVTRGADALLIATPGRPQEDGRKLLDAVPALAAAARANGVRIGIVGGAASLKVSADGPRLLDTPEFPEAYKVEAGSHAEVLDALREVPEDVDWFYVSPAAVFGAHAPGERTGKYRTTDEVLLTDTMGDSAIGGEDYAIAFVDEIEAPAHRRARFGVAY</sequence>
<dbReference type="InterPro" id="IPR016040">
    <property type="entry name" value="NAD(P)-bd_dom"/>
</dbReference>
<comment type="caution">
    <text evidence="2">The sequence shown here is derived from an EMBL/GenBank/DDBJ whole genome shotgun (WGS) entry which is preliminary data.</text>
</comment>
<evidence type="ECO:0000313" key="2">
    <source>
        <dbReference type="EMBL" id="MFC4868053.1"/>
    </source>
</evidence>